<evidence type="ECO:0000256" key="9">
    <source>
        <dbReference type="ARBA" id="ARBA00023125"/>
    </source>
</evidence>
<protein>
    <recommendedName>
        <fullName evidence="3">DNA helicase</fullName>
        <ecNumber evidence="3">3.6.4.12</ecNumber>
    </recommendedName>
</protein>
<dbReference type="PROSITE" id="PS51194">
    <property type="entry name" value="HELICASE_CTER"/>
    <property type="match status" value="1"/>
</dbReference>
<dbReference type="InterPro" id="IPR000330">
    <property type="entry name" value="SNF2_N"/>
</dbReference>
<keyword evidence="6" id="KW-0347">Helicase</keyword>
<keyword evidence="15" id="KW-1185">Reference proteome</keyword>
<dbReference type="InterPro" id="IPR038718">
    <property type="entry name" value="SNF2-like_sf"/>
</dbReference>
<evidence type="ECO:0000256" key="4">
    <source>
        <dbReference type="ARBA" id="ARBA00022741"/>
    </source>
</evidence>
<organism evidence="14 15">
    <name type="scientific">Eeniella nana</name>
    <name type="common">Yeast</name>
    <name type="synonym">Brettanomyces nanus</name>
    <dbReference type="NCBI Taxonomy" id="13502"/>
    <lineage>
        <taxon>Eukaryota</taxon>
        <taxon>Fungi</taxon>
        <taxon>Dikarya</taxon>
        <taxon>Ascomycota</taxon>
        <taxon>Saccharomycotina</taxon>
        <taxon>Pichiomycetes</taxon>
        <taxon>Pichiales</taxon>
        <taxon>Pichiaceae</taxon>
        <taxon>Brettanomyces</taxon>
    </lineage>
</organism>
<dbReference type="Gene3D" id="3.40.50.10810">
    <property type="entry name" value="Tandem AAA-ATPase domain"/>
    <property type="match status" value="1"/>
</dbReference>
<dbReference type="Gene3D" id="3.40.50.300">
    <property type="entry name" value="P-loop containing nucleotide triphosphate hydrolases"/>
    <property type="match status" value="1"/>
</dbReference>
<dbReference type="EMBL" id="CP064814">
    <property type="protein sequence ID" value="QPG75589.1"/>
    <property type="molecule type" value="Genomic_DNA"/>
</dbReference>
<evidence type="ECO:0000313" key="15">
    <source>
        <dbReference type="Proteomes" id="UP000662931"/>
    </source>
</evidence>
<evidence type="ECO:0000256" key="11">
    <source>
        <dbReference type="SAM" id="MobiDB-lite"/>
    </source>
</evidence>
<dbReference type="Pfam" id="PF00271">
    <property type="entry name" value="Helicase_C"/>
    <property type="match status" value="1"/>
</dbReference>
<dbReference type="Proteomes" id="UP000662931">
    <property type="component" value="Chromosome 3"/>
</dbReference>
<dbReference type="OrthoDB" id="5857104at2759"/>
<dbReference type="GO" id="GO:0003677">
    <property type="term" value="F:DNA binding"/>
    <property type="evidence" value="ECO:0007669"/>
    <property type="project" value="UniProtKB-KW"/>
</dbReference>
<evidence type="ECO:0000256" key="8">
    <source>
        <dbReference type="ARBA" id="ARBA00022853"/>
    </source>
</evidence>
<feature type="compositionally biased region" description="Low complexity" evidence="11">
    <location>
        <begin position="39"/>
        <end position="52"/>
    </location>
</feature>
<feature type="compositionally biased region" description="Acidic residues" evidence="11">
    <location>
        <begin position="250"/>
        <end position="265"/>
    </location>
</feature>
<dbReference type="PANTHER" id="PTHR10799">
    <property type="entry name" value="SNF2/RAD54 HELICASE FAMILY"/>
    <property type="match status" value="1"/>
</dbReference>
<dbReference type="GO" id="GO:0016787">
    <property type="term" value="F:hydrolase activity"/>
    <property type="evidence" value="ECO:0007669"/>
    <property type="project" value="UniProtKB-KW"/>
</dbReference>
<keyword evidence="9" id="KW-0238">DNA-binding</keyword>
<dbReference type="InterPro" id="IPR001650">
    <property type="entry name" value="Helicase_C-like"/>
</dbReference>
<evidence type="ECO:0000256" key="10">
    <source>
        <dbReference type="ARBA" id="ARBA00023242"/>
    </source>
</evidence>
<keyword evidence="4" id="KW-0547">Nucleotide-binding</keyword>
<dbReference type="GO" id="GO:0005524">
    <property type="term" value="F:ATP binding"/>
    <property type="evidence" value="ECO:0007669"/>
    <property type="project" value="UniProtKB-KW"/>
</dbReference>
<dbReference type="KEGG" id="bnn:FOA43_002946"/>
<dbReference type="InterPro" id="IPR014001">
    <property type="entry name" value="Helicase_ATP-bd"/>
</dbReference>
<dbReference type="Pfam" id="PF00176">
    <property type="entry name" value="SNF2-rel_dom"/>
    <property type="match status" value="1"/>
</dbReference>
<evidence type="ECO:0000313" key="14">
    <source>
        <dbReference type="EMBL" id="QPG75589.1"/>
    </source>
</evidence>
<name>A0A875S7A0_EENNA</name>
<dbReference type="CDD" id="cd17998">
    <property type="entry name" value="DEXHc_SMARCAD1"/>
    <property type="match status" value="1"/>
</dbReference>
<keyword evidence="5" id="KW-0378">Hydrolase</keyword>
<feature type="compositionally biased region" description="Acidic residues" evidence="11">
    <location>
        <begin position="443"/>
        <end position="458"/>
    </location>
</feature>
<dbReference type="InterPro" id="IPR027417">
    <property type="entry name" value="P-loop_NTPase"/>
</dbReference>
<proteinExistence type="inferred from homology"/>
<dbReference type="SUPFAM" id="SSF81585">
    <property type="entry name" value="PsbU/PolX domain-like"/>
    <property type="match status" value="1"/>
</dbReference>
<keyword evidence="10" id="KW-0539">Nucleus</keyword>
<dbReference type="SUPFAM" id="SSF52540">
    <property type="entry name" value="P-loop containing nucleoside triphosphate hydrolases"/>
    <property type="match status" value="2"/>
</dbReference>
<dbReference type="PROSITE" id="PS51192">
    <property type="entry name" value="HELICASE_ATP_BIND_1"/>
    <property type="match status" value="1"/>
</dbReference>
<dbReference type="GO" id="GO:0140658">
    <property type="term" value="F:ATP-dependent chromatin remodeler activity"/>
    <property type="evidence" value="ECO:0007669"/>
    <property type="project" value="UniProtKB-ARBA"/>
</dbReference>
<dbReference type="RefSeq" id="XP_038779154.1">
    <property type="nucleotide sequence ID" value="XM_038923226.1"/>
</dbReference>
<keyword evidence="7" id="KW-0067">ATP-binding</keyword>
<evidence type="ECO:0000256" key="5">
    <source>
        <dbReference type="ARBA" id="ARBA00022801"/>
    </source>
</evidence>
<feature type="region of interest" description="Disordered" evidence="11">
    <location>
        <begin position="434"/>
        <end position="474"/>
    </location>
</feature>
<reference evidence="14" key="1">
    <citation type="submission" date="2020-10" db="EMBL/GenBank/DDBJ databases">
        <authorList>
            <person name="Roach M.J.R."/>
        </authorList>
    </citation>
    <scope>NUCLEOTIDE SEQUENCE</scope>
    <source>
        <strain evidence="14">CBS 1945</strain>
    </source>
</reference>
<comment type="similarity">
    <text evidence="2">Belongs to the SNF2/RAD54 helicase family.</text>
</comment>
<gene>
    <name evidence="14" type="ORF">FOA43_002946</name>
</gene>
<sequence>MVVREIINVSDSSEPEEEETMQVPDSSPMKTPDQKTGGLDPLDPLDSDLSSPIKPVTRLSSLKERFGYNSQMNRGGLSLSMSKDYSILRAKFPGIPSSTVSKMLKQRGSCEEAERALRSMNKIDFKPTLKLKRPSSVFGNMSSPSDKIRLSSLKFDSPLKDHDVVSSKVTLKNNRSIAERYGTTTKRKYGHFQFDLDALDEGKMKKKTKHRRLIRGSEMIQRVEDGEESSVSERLRRGEKKEYIELSSGNEEEAEAEEETNLMEDDFDDFDQDVESESEEDTSLNFDERVMKFLNTADIRDIVDISGVPTAIAQTLIEGRPYESYEQVENKEFIEVKSEGGGKSNRRNGYRRRPIGEKIIATTMRKLKGYEMVESLVDQCKRYGDDIKRAIIKWGVKVNNETGELEILSVNADDGEEENEEDLGDLEIVSSRLKADEKKKDDDENDESLSDNPDDEDYGSSKRKLVSRGQLNPNRSSRFGKIGYFKNKPKLMADDCKLKDYQQVGINWLTLLYKKGLSCILADEMGLGKTIQVIAFLAHLKECGSPSPHLIVVPASTLENWLREFEKFAPSLDVRPYYGSQVAREDLRMQLEDDDGYDVLVTTYSMATGGKLDQAFLRSRKFNVIVYDEGHMLKNSASNRYQKLMRLRGQFRLLLTGTPLQNNLRELISLLSFILPQVFTEKKAELEDLFDQKTSTNASKKVSIEDEKVNPLLSQQAIKRARTMMTPFVLRRKKSQVMKYLPAKHNHILYCDMTTAQRDIYDISISEVRSRIKEQRRRKGMTVEEIAKLPKLEGSNNYIMSLRKACMHPMIFRYLYTDDVLRVMARKIKKSPQYHDAYEQYIYEDMTVMSDFEINQLCHNFPRQLGEYILPIEFYMHSGKVKTLMDLVQKIVSRKEKVLVFSMFTQLLDVLEKVMSFKNFKFVRLDGSTAVDERQNIIDTFYEDETIPVFLLSTKAGGFGINLVAATNVIIYDMSFNPHDDKQAEDRAHRVGQTKEVNVYRLVCKDSIEQNILQVAYNKLELDTSMMSNGKVVEDMVIKKLDEAIPNSPDATSIQRDTTALPQKTHGLLAQTVADDDDLIKVAEKRVHDPAYSMNFPLTMPPSPVHIPVTVPDNPETPIEMHNI</sequence>
<evidence type="ECO:0000256" key="2">
    <source>
        <dbReference type="ARBA" id="ARBA00007025"/>
    </source>
</evidence>
<evidence type="ECO:0000256" key="3">
    <source>
        <dbReference type="ARBA" id="ARBA00012551"/>
    </source>
</evidence>
<comment type="subcellular location">
    <subcellularLocation>
        <location evidence="1">Nucleus</location>
    </subcellularLocation>
</comment>
<feature type="region of interest" description="Disordered" evidence="11">
    <location>
        <begin position="1"/>
        <end position="54"/>
    </location>
</feature>
<dbReference type="EC" id="3.6.4.12" evidence="3"/>
<dbReference type="FunFam" id="3.40.50.10810:FF:000014">
    <property type="entry name" value="SWI/SNF-related matrix-associated actin-dependent regulator of chromatin subfamily A containing DEAD/H box 1"/>
    <property type="match status" value="1"/>
</dbReference>
<evidence type="ECO:0000259" key="12">
    <source>
        <dbReference type="PROSITE" id="PS51192"/>
    </source>
</evidence>
<keyword evidence="8" id="KW-0156">Chromatin regulator</keyword>
<dbReference type="InterPro" id="IPR049730">
    <property type="entry name" value="SNF2/RAD54-like_C"/>
</dbReference>
<dbReference type="SMART" id="SM00487">
    <property type="entry name" value="DEXDc"/>
    <property type="match status" value="1"/>
</dbReference>
<evidence type="ECO:0000256" key="1">
    <source>
        <dbReference type="ARBA" id="ARBA00004123"/>
    </source>
</evidence>
<accession>A0A875S7A0</accession>
<feature type="region of interest" description="Disordered" evidence="11">
    <location>
        <begin position="245"/>
        <end position="265"/>
    </location>
</feature>
<dbReference type="GO" id="GO:0003678">
    <property type="term" value="F:DNA helicase activity"/>
    <property type="evidence" value="ECO:0007669"/>
    <property type="project" value="UniProtKB-EC"/>
</dbReference>
<dbReference type="GO" id="GO:0005634">
    <property type="term" value="C:nucleus"/>
    <property type="evidence" value="ECO:0007669"/>
    <property type="project" value="UniProtKB-SubCell"/>
</dbReference>
<dbReference type="AlphaFoldDB" id="A0A875S7A0"/>
<evidence type="ECO:0000256" key="6">
    <source>
        <dbReference type="ARBA" id="ARBA00022806"/>
    </source>
</evidence>
<feature type="domain" description="Helicase ATP-binding" evidence="12">
    <location>
        <begin position="510"/>
        <end position="677"/>
    </location>
</feature>
<dbReference type="CDD" id="cd18793">
    <property type="entry name" value="SF2_C_SNF"/>
    <property type="match status" value="1"/>
</dbReference>
<dbReference type="SMART" id="SM00490">
    <property type="entry name" value="HELICc"/>
    <property type="match status" value="1"/>
</dbReference>
<dbReference type="GeneID" id="62196347"/>
<feature type="domain" description="Helicase C-terminal" evidence="13">
    <location>
        <begin position="883"/>
        <end position="1044"/>
    </location>
</feature>
<evidence type="ECO:0000259" key="13">
    <source>
        <dbReference type="PROSITE" id="PS51194"/>
    </source>
</evidence>
<dbReference type="GO" id="GO:0005694">
    <property type="term" value="C:chromosome"/>
    <property type="evidence" value="ECO:0007669"/>
    <property type="project" value="UniProtKB-ARBA"/>
</dbReference>
<evidence type="ECO:0000256" key="7">
    <source>
        <dbReference type="ARBA" id="ARBA00022840"/>
    </source>
</evidence>